<evidence type="ECO:0000313" key="3">
    <source>
        <dbReference type="Proteomes" id="UP000502376"/>
    </source>
</evidence>
<dbReference type="EMBL" id="MN734437">
    <property type="protein sequence ID" value="QJD54394.1"/>
    <property type="molecule type" value="Genomic_DNA"/>
</dbReference>
<reference evidence="2 3" key="1">
    <citation type="submission" date="2019-11" db="EMBL/GenBank/DDBJ databases">
        <authorList>
            <person name="Hylling O."/>
            <person name="Hansen L.H."/>
            <person name="Johansen A."/>
        </authorList>
    </citation>
    <scope>NUCLEOTIDE SEQUENCE [LARGE SCALE GENOMIC DNA]</scope>
</reference>
<name>A0A6M3T845_9CAUD</name>
<organism evidence="2 3">
    <name type="scientific">Sphingomonas phage Eidolon</name>
    <dbReference type="NCBI Taxonomy" id="2686311"/>
    <lineage>
        <taxon>Viruses</taxon>
        <taxon>Duplodnaviria</taxon>
        <taxon>Heunggongvirae</taxon>
        <taxon>Uroviricota</taxon>
        <taxon>Caudoviricetes</taxon>
        <taxon>Johnpaulvirinae</taxon>
        <taxon>Eidolonvirus</taxon>
        <taxon>Eidolonvirus eidolon</taxon>
    </lineage>
</organism>
<dbReference type="InterPro" id="IPR046787">
    <property type="entry name" value="DnaT_2"/>
</dbReference>
<dbReference type="KEGG" id="vg:79585525"/>
<accession>A0A6M3T845</accession>
<evidence type="ECO:0000259" key="1">
    <source>
        <dbReference type="Pfam" id="PF20557"/>
    </source>
</evidence>
<dbReference type="Pfam" id="PF20557">
    <property type="entry name" value="DnaT_2"/>
    <property type="match status" value="1"/>
</dbReference>
<keyword evidence="3" id="KW-1185">Reference proteome</keyword>
<dbReference type="GeneID" id="79585525"/>
<protein>
    <recommendedName>
        <fullName evidence="1">Putative DnaT-like domain-containing protein</fullName>
    </recommendedName>
</protein>
<sequence>MALIVEDGTGKDDATSFVSRAEYIAYAAARGVVVADIDASDIDLIKAVDFLLAECWRGDVTVATQALPFPRTLYNFDGTLAYPSDEVPTPIKRAQMMLALASKSGVDLMPNFEGGASVTREKIGPIETEYSEGSLYNRPSFPAVSAAIAPYQCGQGGSFRVVRV</sequence>
<dbReference type="Proteomes" id="UP000502376">
    <property type="component" value="Segment"/>
</dbReference>
<proteinExistence type="predicted"/>
<dbReference type="RefSeq" id="YP_010738160.1">
    <property type="nucleotide sequence ID" value="NC_073023.1"/>
</dbReference>
<evidence type="ECO:0000313" key="2">
    <source>
        <dbReference type="EMBL" id="QJD54394.1"/>
    </source>
</evidence>
<feature type="domain" description="Putative DnaT-like" evidence="1">
    <location>
        <begin position="1"/>
        <end position="163"/>
    </location>
</feature>